<evidence type="ECO:0000313" key="1">
    <source>
        <dbReference type="EMBL" id="KAJ9103788.1"/>
    </source>
</evidence>
<name>A0ACC2VXA5_9TREE</name>
<protein>
    <submittedName>
        <fullName evidence="1">Uncharacterized protein</fullName>
    </submittedName>
</protein>
<evidence type="ECO:0000313" key="2">
    <source>
        <dbReference type="Proteomes" id="UP001227268"/>
    </source>
</evidence>
<proteinExistence type="predicted"/>
<dbReference type="EMBL" id="JASBWT010000006">
    <property type="protein sequence ID" value="KAJ9103788.1"/>
    <property type="molecule type" value="Genomic_DNA"/>
</dbReference>
<comment type="caution">
    <text evidence="1">The sequence shown here is derived from an EMBL/GenBank/DDBJ whole genome shotgun (WGS) entry which is preliminary data.</text>
</comment>
<keyword evidence="2" id="KW-1185">Reference proteome</keyword>
<dbReference type="Proteomes" id="UP001227268">
    <property type="component" value="Unassembled WGS sequence"/>
</dbReference>
<gene>
    <name evidence="1" type="ORF">QFC21_002250</name>
</gene>
<sequence>MTMTSSTPITIRPAKDDEYLEATRVLFAALISTPLFKHLVSKVDQSIWFEFSAAQIKQSVEEKYSSLLVAQRIDTGELVGVIWSERFNKDHQPKLPSCQFPEGFNRNDFDLMAEHELEFPKQSVANDGDVVYVTEPGVAPNSQGQGIGRRMIDLIIVNAKRSGLNIILPAGSGVSGFYEKFGFEVVGKPVMLGDGTIEGPTPMRLELFHSKEGRSDA</sequence>
<accession>A0ACC2VXA5</accession>
<reference evidence="1" key="1">
    <citation type="submission" date="2023-04" db="EMBL/GenBank/DDBJ databases">
        <title>Draft Genome sequencing of Naganishia species isolated from polar environments using Oxford Nanopore Technology.</title>
        <authorList>
            <person name="Leo P."/>
            <person name="Venkateswaran K."/>
        </authorList>
    </citation>
    <scope>NUCLEOTIDE SEQUENCE</scope>
    <source>
        <strain evidence="1">MNA-CCFEE 5423</strain>
    </source>
</reference>
<organism evidence="1 2">
    <name type="scientific">Naganishia friedmannii</name>
    <dbReference type="NCBI Taxonomy" id="89922"/>
    <lineage>
        <taxon>Eukaryota</taxon>
        <taxon>Fungi</taxon>
        <taxon>Dikarya</taxon>
        <taxon>Basidiomycota</taxon>
        <taxon>Agaricomycotina</taxon>
        <taxon>Tremellomycetes</taxon>
        <taxon>Filobasidiales</taxon>
        <taxon>Filobasidiaceae</taxon>
        <taxon>Naganishia</taxon>
    </lineage>
</organism>